<comment type="caution">
    <text evidence="3">The sequence shown here is derived from an EMBL/GenBank/DDBJ whole genome shotgun (WGS) entry which is preliminary data.</text>
</comment>
<keyword evidence="4" id="KW-1185">Reference proteome</keyword>
<accession>A0ABS0LSA9</accession>
<comment type="subcellular location">
    <subcellularLocation>
        <location evidence="1">Membrane</location>
    </subcellularLocation>
</comment>
<evidence type="ECO:0000313" key="4">
    <source>
        <dbReference type="Proteomes" id="UP000721415"/>
    </source>
</evidence>
<dbReference type="EMBL" id="JACBXQ010000005">
    <property type="protein sequence ID" value="MBG9987052.1"/>
    <property type="molecule type" value="Genomic_DNA"/>
</dbReference>
<gene>
    <name evidence="3" type="ORF">HZY91_09140</name>
</gene>
<dbReference type="RefSeq" id="WP_197115961.1">
    <property type="nucleotide sequence ID" value="NZ_JACBXQ010000005.1"/>
</dbReference>
<organism evidence="3 4">
    <name type="scientific">Facklamia lactis</name>
    <dbReference type="NCBI Taxonomy" id="2749967"/>
    <lineage>
        <taxon>Bacteria</taxon>
        <taxon>Bacillati</taxon>
        <taxon>Bacillota</taxon>
        <taxon>Bacilli</taxon>
        <taxon>Lactobacillales</taxon>
        <taxon>Aerococcaceae</taxon>
        <taxon>Facklamia</taxon>
    </lineage>
</organism>
<dbReference type="InterPro" id="IPR020894">
    <property type="entry name" value="Cadherin_CS"/>
</dbReference>
<dbReference type="Proteomes" id="UP000721415">
    <property type="component" value="Unassembled WGS sequence"/>
</dbReference>
<evidence type="ECO:0000256" key="1">
    <source>
        <dbReference type="ARBA" id="ARBA00004370"/>
    </source>
</evidence>
<sequence>MKIIIKLIKLSTILLFLAGCDQLYHYQLKDSYWQTQIDHEDLPLTYQVYFSNDQVAFTVDEESLLTMAEEDLRLELPSVKEIINTSSEKFNYQFNYQIRGNELILLDPNDNQPVQTYSFKFADKQLLLNNDQLEIPLQLEEVPKP</sequence>
<protein>
    <recommendedName>
        <fullName evidence="5">Lipoprotein</fullName>
    </recommendedName>
</protein>
<dbReference type="PROSITE" id="PS51257">
    <property type="entry name" value="PROKAR_LIPOPROTEIN"/>
    <property type="match status" value="1"/>
</dbReference>
<name>A0ABS0LSA9_9LACT</name>
<evidence type="ECO:0008006" key="5">
    <source>
        <dbReference type="Google" id="ProtNLM"/>
    </source>
</evidence>
<evidence type="ECO:0000256" key="2">
    <source>
        <dbReference type="ARBA" id="ARBA00023136"/>
    </source>
</evidence>
<keyword evidence="2" id="KW-0472">Membrane</keyword>
<dbReference type="PROSITE" id="PS00232">
    <property type="entry name" value="CADHERIN_1"/>
    <property type="match status" value="1"/>
</dbReference>
<proteinExistence type="predicted"/>
<evidence type="ECO:0000313" key="3">
    <source>
        <dbReference type="EMBL" id="MBG9987052.1"/>
    </source>
</evidence>
<reference evidence="3 4" key="1">
    <citation type="submission" date="2020-07" db="EMBL/GenBank/DDBJ databases">
        <title>Facklamia lactis sp. nov., isolated from raw milk.</title>
        <authorList>
            <person name="Doll E.V."/>
            <person name="Huptas C."/>
            <person name="Staib L."/>
            <person name="Wenning M."/>
            <person name="Scherer S."/>
        </authorList>
    </citation>
    <scope>NUCLEOTIDE SEQUENCE [LARGE SCALE GENOMIC DNA]</scope>
    <source>
        <strain evidence="3 4">DSM 111018</strain>
    </source>
</reference>